<keyword evidence="2 5" id="KW-0963">Cytoplasm</keyword>
<dbReference type="CDD" id="cd04301">
    <property type="entry name" value="NAT_SF"/>
    <property type="match status" value="1"/>
</dbReference>
<dbReference type="EC" id="2.3.1.266" evidence="5"/>
<dbReference type="InterPro" id="IPR016181">
    <property type="entry name" value="Acyl_CoA_acyltransferase"/>
</dbReference>
<evidence type="ECO:0000256" key="1">
    <source>
        <dbReference type="ARBA" id="ARBA00005395"/>
    </source>
</evidence>
<accession>A0A1X7A046</accession>
<dbReference type="GO" id="GO:0005737">
    <property type="term" value="C:cytoplasm"/>
    <property type="evidence" value="ECO:0007669"/>
    <property type="project" value="UniProtKB-SubCell"/>
</dbReference>
<reference evidence="7 8" key="1">
    <citation type="submission" date="2017-03" db="EMBL/GenBank/DDBJ databases">
        <authorList>
            <person name="Afonso C.L."/>
            <person name="Miller P.J."/>
            <person name="Scott M.A."/>
            <person name="Spackman E."/>
            <person name="Goraichik I."/>
            <person name="Dimitrov K.M."/>
            <person name="Suarez D.L."/>
            <person name="Swayne D.E."/>
        </authorList>
    </citation>
    <scope>NUCLEOTIDE SEQUENCE [LARGE SCALE GENOMIC DNA]</scope>
    <source>
        <strain evidence="7 8">CECT 7751</strain>
    </source>
</reference>
<keyword evidence="3 7" id="KW-0808">Transferase</keyword>
<evidence type="ECO:0000256" key="4">
    <source>
        <dbReference type="ARBA" id="ARBA00023315"/>
    </source>
</evidence>
<dbReference type="OrthoDB" id="9804026at2"/>
<dbReference type="Proteomes" id="UP000193963">
    <property type="component" value="Unassembled WGS sequence"/>
</dbReference>
<name>A0A1X7A046_9RHOB</name>
<sequence length="138" mass="14966">MTDTATLARIHAACFTTPRPWTTEELDRLIADPACFLVAKPGGFLLGRTTLDEAEILTLAVDPAHRRQGLGRALVAAFEETARARGATIAFLEVAADNAPAIALYLGAGFVRAGRRPRYYRAPDGEMKDAEILRRDLG</sequence>
<keyword evidence="4 7" id="KW-0012">Acyltransferase</keyword>
<evidence type="ECO:0000313" key="7">
    <source>
        <dbReference type="EMBL" id="SLN66189.1"/>
    </source>
</evidence>
<evidence type="ECO:0000256" key="2">
    <source>
        <dbReference type="ARBA" id="ARBA00022490"/>
    </source>
</evidence>
<comment type="function">
    <text evidence="5">Acetylates the N-terminal alanine of ribosomal protein bS18.</text>
</comment>
<dbReference type="PANTHER" id="PTHR43420">
    <property type="entry name" value="ACETYLTRANSFERASE"/>
    <property type="match status" value="1"/>
</dbReference>
<proteinExistence type="inferred from homology"/>
<comment type="subcellular location">
    <subcellularLocation>
        <location evidence="5">Cytoplasm</location>
    </subcellularLocation>
</comment>
<dbReference type="InterPro" id="IPR000182">
    <property type="entry name" value="GNAT_dom"/>
</dbReference>
<evidence type="ECO:0000256" key="5">
    <source>
        <dbReference type="RuleBase" id="RU363094"/>
    </source>
</evidence>
<dbReference type="EMBL" id="FWFN01000007">
    <property type="protein sequence ID" value="SLN66189.1"/>
    <property type="molecule type" value="Genomic_DNA"/>
</dbReference>
<dbReference type="RefSeq" id="WP_085889451.1">
    <property type="nucleotide sequence ID" value="NZ_FWFN01000007.1"/>
</dbReference>
<evidence type="ECO:0000259" key="6">
    <source>
        <dbReference type="PROSITE" id="PS51186"/>
    </source>
</evidence>
<dbReference type="Pfam" id="PF00583">
    <property type="entry name" value="Acetyltransf_1"/>
    <property type="match status" value="1"/>
</dbReference>
<dbReference type="InterPro" id="IPR006464">
    <property type="entry name" value="AcTrfase_RimI/Ard1"/>
</dbReference>
<keyword evidence="8" id="KW-1185">Reference proteome</keyword>
<organism evidence="7 8">
    <name type="scientific">Pseudooceanicola marinus</name>
    <dbReference type="NCBI Taxonomy" id="396013"/>
    <lineage>
        <taxon>Bacteria</taxon>
        <taxon>Pseudomonadati</taxon>
        <taxon>Pseudomonadota</taxon>
        <taxon>Alphaproteobacteria</taxon>
        <taxon>Rhodobacterales</taxon>
        <taxon>Paracoccaceae</taxon>
        <taxon>Pseudooceanicola</taxon>
    </lineage>
</organism>
<dbReference type="GO" id="GO:0008999">
    <property type="term" value="F:protein-N-terminal-alanine acetyltransferase activity"/>
    <property type="evidence" value="ECO:0007669"/>
    <property type="project" value="UniProtKB-EC"/>
</dbReference>
<dbReference type="AlphaFoldDB" id="A0A1X7A046"/>
<dbReference type="NCBIfam" id="TIGR01575">
    <property type="entry name" value="rimI"/>
    <property type="match status" value="1"/>
</dbReference>
<protein>
    <recommendedName>
        <fullName evidence="5">[Ribosomal protein bS18]-alanine N-acetyltransferase</fullName>
        <ecNumber evidence="5">2.3.1.266</ecNumber>
    </recommendedName>
</protein>
<dbReference type="PROSITE" id="PS51186">
    <property type="entry name" value="GNAT"/>
    <property type="match status" value="1"/>
</dbReference>
<dbReference type="PANTHER" id="PTHR43420:SF44">
    <property type="entry name" value="ACETYLTRANSFERASE YPEA"/>
    <property type="match status" value="1"/>
</dbReference>
<evidence type="ECO:0000313" key="8">
    <source>
        <dbReference type="Proteomes" id="UP000193963"/>
    </source>
</evidence>
<gene>
    <name evidence="7" type="primary">ttr</name>
    <name evidence="7" type="ORF">PSM7751_03423</name>
</gene>
<dbReference type="SUPFAM" id="SSF55729">
    <property type="entry name" value="Acyl-CoA N-acyltransferases (Nat)"/>
    <property type="match status" value="1"/>
</dbReference>
<dbReference type="Gene3D" id="3.40.630.30">
    <property type="match status" value="1"/>
</dbReference>
<feature type="domain" description="N-acetyltransferase" evidence="6">
    <location>
        <begin position="1"/>
        <end position="138"/>
    </location>
</feature>
<evidence type="ECO:0000256" key="3">
    <source>
        <dbReference type="ARBA" id="ARBA00022679"/>
    </source>
</evidence>
<dbReference type="InterPro" id="IPR050680">
    <property type="entry name" value="YpeA/RimI_acetyltransf"/>
</dbReference>
<comment type="similarity">
    <text evidence="1 5">Belongs to the acetyltransferase family. RimI subfamily.</text>
</comment>
<comment type="catalytic activity">
    <reaction evidence="5">
        <text>N-terminal L-alanyl-[ribosomal protein bS18] + acetyl-CoA = N-terminal N(alpha)-acetyl-L-alanyl-[ribosomal protein bS18] + CoA + H(+)</text>
        <dbReference type="Rhea" id="RHEA:43756"/>
        <dbReference type="Rhea" id="RHEA-COMP:10676"/>
        <dbReference type="Rhea" id="RHEA-COMP:10677"/>
        <dbReference type="ChEBI" id="CHEBI:15378"/>
        <dbReference type="ChEBI" id="CHEBI:57287"/>
        <dbReference type="ChEBI" id="CHEBI:57288"/>
        <dbReference type="ChEBI" id="CHEBI:64718"/>
        <dbReference type="ChEBI" id="CHEBI:83683"/>
        <dbReference type="EC" id="2.3.1.266"/>
    </reaction>
</comment>